<dbReference type="InParanoid" id="A0A5C7EI70"/>
<keyword evidence="14 20" id="KW-1133">Transmembrane helix</keyword>
<feature type="domain" description="Rieske" evidence="22">
    <location>
        <begin position="113"/>
        <end position="191"/>
    </location>
</feature>
<dbReference type="PANTHER" id="PTHR10134">
    <property type="entry name" value="CYTOCHROME B-C1 COMPLEX SUBUNIT RIESKE, MITOCHONDRIAL"/>
    <property type="match status" value="1"/>
</dbReference>
<dbReference type="InterPro" id="IPR017941">
    <property type="entry name" value="Rieske_2Fe-2S"/>
</dbReference>
<evidence type="ECO:0000256" key="12">
    <source>
        <dbReference type="ARBA" id="ARBA00022967"/>
    </source>
</evidence>
<evidence type="ECO:0000256" key="6">
    <source>
        <dbReference type="ARBA" id="ARBA00019816"/>
    </source>
</evidence>
<evidence type="ECO:0000256" key="8">
    <source>
        <dbReference type="ARBA" id="ARBA00022475"/>
    </source>
</evidence>
<evidence type="ECO:0000256" key="17">
    <source>
        <dbReference type="ARBA" id="ARBA00023136"/>
    </source>
</evidence>
<dbReference type="AlphaFoldDB" id="A0A5C7EI70"/>
<keyword evidence="18" id="KW-1015">Disulfide bond</keyword>
<dbReference type="GO" id="GO:0051537">
    <property type="term" value="F:2 iron, 2 sulfur cluster binding"/>
    <property type="evidence" value="ECO:0007669"/>
    <property type="project" value="UniProtKB-KW"/>
</dbReference>
<comment type="miscellaneous">
    <text evidence="20">The Rieske protein is a high potential 2Fe-2S protein.</text>
</comment>
<comment type="similarity">
    <text evidence="3">Belongs to the Rieske iron-sulfur protein family.</text>
</comment>
<dbReference type="Gene3D" id="2.102.10.10">
    <property type="entry name" value="Rieske [2Fe-2S] iron-sulphur domain"/>
    <property type="match status" value="1"/>
</dbReference>
<keyword evidence="7 20" id="KW-0813">Transport</keyword>
<evidence type="ECO:0000256" key="3">
    <source>
        <dbReference type="ARBA" id="ARBA00010651"/>
    </source>
</evidence>
<evidence type="ECO:0000256" key="11">
    <source>
        <dbReference type="ARBA" id="ARBA00022723"/>
    </source>
</evidence>
<comment type="function">
    <text evidence="1">Component of the ubiquinol-cytochrome c reductase complex (complex III or cytochrome b-c1 complex), which is a respiratory chain that generates an electrochemical potential coupled to ATP synthesis.</text>
</comment>
<evidence type="ECO:0000256" key="14">
    <source>
        <dbReference type="ARBA" id="ARBA00022989"/>
    </source>
</evidence>
<evidence type="ECO:0000256" key="18">
    <source>
        <dbReference type="ARBA" id="ARBA00023157"/>
    </source>
</evidence>
<evidence type="ECO:0000256" key="21">
    <source>
        <dbReference type="RuleBase" id="RU004497"/>
    </source>
</evidence>
<dbReference type="InterPro" id="IPR019470">
    <property type="entry name" value="Ubiq_cytC_Rdtase_Fe-S_su_TAT"/>
</dbReference>
<comment type="subunit">
    <text evidence="4 21">The main subunits of complex b-c1 are: cytochrome b, cytochrome c1 and the Rieske protein.</text>
</comment>
<evidence type="ECO:0000256" key="2">
    <source>
        <dbReference type="ARBA" id="ARBA00004162"/>
    </source>
</evidence>
<dbReference type="EC" id="7.1.1.8" evidence="5 20"/>
<organism evidence="23 24">
    <name type="scientific">Pelomicrobium methylotrophicum</name>
    <dbReference type="NCBI Taxonomy" id="2602750"/>
    <lineage>
        <taxon>Bacteria</taxon>
        <taxon>Pseudomonadati</taxon>
        <taxon>Pseudomonadota</taxon>
        <taxon>Hydrogenophilia</taxon>
        <taxon>Hydrogenophilia incertae sedis</taxon>
        <taxon>Pelomicrobium</taxon>
    </lineage>
</organism>
<dbReference type="Pfam" id="PF10399">
    <property type="entry name" value="UCR_Fe-S_N"/>
    <property type="match status" value="1"/>
</dbReference>
<proteinExistence type="inferred from homology"/>
<keyword evidence="12" id="KW-1278">Translocase</keyword>
<keyword evidence="8" id="KW-1003">Cell membrane</keyword>
<reference evidence="23 24" key="1">
    <citation type="submission" date="2019-08" db="EMBL/GenBank/DDBJ databases">
        <title>Pelomicrobium methylotrophicum gen. nov., sp. nov. a moderately thermophilic, facultatively anaerobic, lithoautotrophic and methylotrophic bacterium isolated from a terrestrial mud volcano.</title>
        <authorList>
            <person name="Slobodkina G.B."/>
            <person name="Merkel A.Y."/>
            <person name="Slobodkin A.I."/>
        </authorList>
    </citation>
    <scope>NUCLEOTIDE SEQUENCE [LARGE SCALE GENOMIC DNA]</scope>
    <source>
        <strain evidence="23 24">SM250</strain>
    </source>
</reference>
<dbReference type="Pfam" id="PF00355">
    <property type="entry name" value="Rieske"/>
    <property type="match status" value="1"/>
</dbReference>
<keyword evidence="9 20" id="KW-0812">Transmembrane</keyword>
<accession>A0A5C7EI70</accession>
<keyword evidence="10" id="KW-0001">2Fe-2S</keyword>
<comment type="subcellular location">
    <subcellularLocation>
        <location evidence="2">Cell membrane</location>
        <topology evidence="2">Single-pass membrane protein</topology>
    </subcellularLocation>
</comment>
<protein>
    <recommendedName>
        <fullName evidence="6 20">Ubiquinol-cytochrome c reductase iron-sulfur subunit</fullName>
        <ecNumber evidence="5 20">7.1.1.8</ecNumber>
    </recommendedName>
</protein>
<evidence type="ECO:0000259" key="22">
    <source>
        <dbReference type="PROSITE" id="PS51296"/>
    </source>
</evidence>
<keyword evidence="13 20" id="KW-0249">Electron transport</keyword>
<evidence type="ECO:0000256" key="9">
    <source>
        <dbReference type="ARBA" id="ARBA00022692"/>
    </source>
</evidence>
<dbReference type="EMBL" id="VPFL01000027">
    <property type="protein sequence ID" value="TXF10553.1"/>
    <property type="molecule type" value="Genomic_DNA"/>
</dbReference>
<feature type="transmembrane region" description="Helical" evidence="20">
    <location>
        <begin position="12"/>
        <end position="34"/>
    </location>
</feature>
<keyword evidence="24" id="KW-1185">Reference proteome</keyword>
<dbReference type="PROSITE" id="PS51318">
    <property type="entry name" value="TAT"/>
    <property type="match status" value="1"/>
</dbReference>
<dbReference type="SUPFAM" id="SSF50022">
    <property type="entry name" value="ISP domain"/>
    <property type="match status" value="1"/>
</dbReference>
<dbReference type="PROSITE" id="PS51296">
    <property type="entry name" value="RIESKE"/>
    <property type="match status" value="1"/>
</dbReference>
<dbReference type="PRINTS" id="PR00162">
    <property type="entry name" value="RIESKE"/>
</dbReference>
<dbReference type="InterPro" id="IPR014349">
    <property type="entry name" value="Rieske_Fe-S_prot"/>
</dbReference>
<evidence type="ECO:0000313" key="23">
    <source>
        <dbReference type="EMBL" id="TXF10553.1"/>
    </source>
</evidence>
<dbReference type="InterPro" id="IPR036922">
    <property type="entry name" value="Rieske_2Fe-2S_sf"/>
</dbReference>
<comment type="caution">
    <text evidence="23">The sequence shown here is derived from an EMBL/GenBank/DDBJ whole genome shotgun (WGS) entry which is preliminary data.</text>
</comment>
<dbReference type="GO" id="GO:0046872">
    <property type="term" value="F:metal ion binding"/>
    <property type="evidence" value="ECO:0007669"/>
    <property type="project" value="UniProtKB-KW"/>
</dbReference>
<dbReference type="RefSeq" id="WP_147800959.1">
    <property type="nucleotide sequence ID" value="NZ_VPFL01000027.1"/>
</dbReference>
<evidence type="ECO:0000256" key="16">
    <source>
        <dbReference type="ARBA" id="ARBA00023014"/>
    </source>
</evidence>
<name>A0A5C7EI70_9PROT</name>
<keyword evidence="11" id="KW-0479">Metal-binding</keyword>
<evidence type="ECO:0000256" key="1">
    <source>
        <dbReference type="ARBA" id="ARBA00002444"/>
    </source>
</evidence>
<keyword evidence="16" id="KW-0411">Iron-sulfur</keyword>
<keyword evidence="17 20" id="KW-0472">Membrane</keyword>
<dbReference type="OrthoDB" id="9767869at2"/>
<keyword evidence="15" id="KW-0408">Iron</keyword>
<dbReference type="NCBIfam" id="TIGR01416">
    <property type="entry name" value="Rieske_proteo"/>
    <property type="match status" value="1"/>
</dbReference>
<evidence type="ECO:0000256" key="20">
    <source>
        <dbReference type="RuleBase" id="RU004494"/>
    </source>
</evidence>
<evidence type="ECO:0000256" key="19">
    <source>
        <dbReference type="ARBA" id="ARBA00029351"/>
    </source>
</evidence>
<dbReference type="InterPro" id="IPR005805">
    <property type="entry name" value="Rieske_Fe-S_prot_C"/>
</dbReference>
<evidence type="ECO:0000256" key="5">
    <source>
        <dbReference type="ARBA" id="ARBA00012951"/>
    </source>
</evidence>
<dbReference type="Gene3D" id="1.20.5.510">
    <property type="entry name" value="Single helix bin"/>
    <property type="match status" value="1"/>
</dbReference>
<comment type="catalytic activity">
    <reaction evidence="19 20">
        <text>a quinol + 2 Fe(III)-[cytochrome c](out) = a quinone + 2 Fe(II)-[cytochrome c](out) + 2 H(+)(out)</text>
        <dbReference type="Rhea" id="RHEA:11484"/>
        <dbReference type="Rhea" id="RHEA-COMP:10350"/>
        <dbReference type="Rhea" id="RHEA-COMP:14399"/>
        <dbReference type="ChEBI" id="CHEBI:15378"/>
        <dbReference type="ChEBI" id="CHEBI:24646"/>
        <dbReference type="ChEBI" id="CHEBI:29033"/>
        <dbReference type="ChEBI" id="CHEBI:29034"/>
        <dbReference type="ChEBI" id="CHEBI:132124"/>
        <dbReference type="EC" id="7.1.1.8"/>
    </reaction>
</comment>
<evidence type="ECO:0000256" key="15">
    <source>
        <dbReference type="ARBA" id="ARBA00023004"/>
    </source>
</evidence>
<evidence type="ECO:0000256" key="10">
    <source>
        <dbReference type="ARBA" id="ARBA00022714"/>
    </source>
</evidence>
<dbReference type="InterPro" id="IPR006311">
    <property type="entry name" value="TAT_signal"/>
</dbReference>
<dbReference type="CDD" id="cd03470">
    <property type="entry name" value="Rieske_cytochrome_bc1"/>
    <property type="match status" value="1"/>
</dbReference>
<gene>
    <name evidence="23" type="primary">petA</name>
    <name evidence="23" type="ORF">FR698_14740</name>
</gene>
<dbReference type="Proteomes" id="UP000321201">
    <property type="component" value="Unassembled WGS sequence"/>
</dbReference>
<dbReference type="GO" id="GO:0008121">
    <property type="term" value="F:quinol-cytochrome-c reductase activity"/>
    <property type="evidence" value="ECO:0007669"/>
    <property type="project" value="UniProtKB-EC"/>
</dbReference>
<sequence>MSEKQVDAGRRKLLIAATSVVGGVGTVAALWPFIDSMNPSQRARAAGAPVEVDISKLEPGMLTQQEWRGKVVWVLNRTQDMLASLSKLEQEGALADPNSDRSSQPAYCKNPHRSIKPEYLVAVGICTHLGCSPTFRPDVAPADLGRDWLGGFFCPCHGSKFDLAGRVYKNVPAPTNLEIPPHKYLTDTRILIGEDTKGA</sequence>
<evidence type="ECO:0000256" key="7">
    <source>
        <dbReference type="ARBA" id="ARBA00022448"/>
    </source>
</evidence>
<evidence type="ECO:0000313" key="24">
    <source>
        <dbReference type="Proteomes" id="UP000321201"/>
    </source>
</evidence>
<dbReference type="InterPro" id="IPR006317">
    <property type="entry name" value="Ubiquinol_cyt_c_Rdtase_Fe-S-su"/>
</dbReference>
<dbReference type="GO" id="GO:0005886">
    <property type="term" value="C:plasma membrane"/>
    <property type="evidence" value="ECO:0007669"/>
    <property type="project" value="UniProtKB-SubCell"/>
</dbReference>
<evidence type="ECO:0000256" key="4">
    <source>
        <dbReference type="ARBA" id="ARBA00011649"/>
    </source>
</evidence>
<comment type="cofactor">
    <cofactor evidence="20">
        <name>[2Fe-2S] cluster</name>
        <dbReference type="ChEBI" id="CHEBI:190135"/>
    </cofactor>
    <text evidence="20">Binds 1 [2Fe-2S] cluster per subunit.</text>
</comment>
<evidence type="ECO:0000256" key="13">
    <source>
        <dbReference type="ARBA" id="ARBA00022982"/>
    </source>
</evidence>